<evidence type="ECO:0000256" key="2">
    <source>
        <dbReference type="ARBA" id="ARBA00009773"/>
    </source>
</evidence>
<comment type="caution">
    <text evidence="7">The sequence shown here is derived from an EMBL/GenBank/DDBJ whole genome shotgun (WGS) entry which is preliminary data.</text>
</comment>
<dbReference type="GO" id="GO:0016020">
    <property type="term" value="C:membrane"/>
    <property type="evidence" value="ECO:0007669"/>
    <property type="project" value="UniProtKB-SubCell"/>
</dbReference>
<keyword evidence="3 6" id="KW-0812">Transmembrane</keyword>
<evidence type="ECO:0000256" key="5">
    <source>
        <dbReference type="ARBA" id="ARBA00023136"/>
    </source>
</evidence>
<dbReference type="Pfam" id="PF01594">
    <property type="entry name" value="AI-2E_transport"/>
    <property type="match status" value="1"/>
</dbReference>
<keyword evidence="5 6" id="KW-0472">Membrane</keyword>
<organism evidence="7 8">
    <name type="scientific">Candidatus Yanofskybacteria bacterium GW2011_GWE2_40_11</name>
    <dbReference type="NCBI Taxonomy" id="1619033"/>
    <lineage>
        <taxon>Bacteria</taxon>
        <taxon>Candidatus Yanofskyibacteriota</taxon>
    </lineage>
</organism>
<evidence type="ECO:0000256" key="3">
    <source>
        <dbReference type="ARBA" id="ARBA00022692"/>
    </source>
</evidence>
<evidence type="ECO:0000313" key="7">
    <source>
        <dbReference type="EMBL" id="KKR41031.1"/>
    </source>
</evidence>
<feature type="transmembrane region" description="Helical" evidence="6">
    <location>
        <begin position="61"/>
        <end position="81"/>
    </location>
</feature>
<evidence type="ECO:0000256" key="1">
    <source>
        <dbReference type="ARBA" id="ARBA00004141"/>
    </source>
</evidence>
<feature type="transmembrane region" description="Helical" evidence="6">
    <location>
        <begin position="266"/>
        <end position="285"/>
    </location>
</feature>
<sequence>MDNKHHSHYFLLLALATSIIVLYFVAKPFLSPLILAAVFAFLFQVIYKKFLGIFINRESLAAFLTTLVAIILILLPIVLLGTQIFKESSQLYQSLVHSGGGNFVDSMENILNQARTILPIPADFEFNFDQYARQGLDVLIRNFGAVFSSFAKILLNTFVFLIAFYFFLKDGDRLKNYLIALSPLNDTDDDFIVSRLKVAVSAAMKGNLAIGLVQGALTGIGFAIFGVPNPALWGGVAVVAAFLPGIGTALVITPAIIFLFLTNSTFGGVGLLVWGMIAVGLIDNLLGPKLVGRGMQLHSLAVFISVLGGLAFFGPLGFLLGPLAMSVCMALIDIYVLLKVRENKIMS</sequence>
<keyword evidence="4 6" id="KW-1133">Transmembrane helix</keyword>
<dbReference type="InterPro" id="IPR002549">
    <property type="entry name" value="AI-2E-like"/>
</dbReference>
<comment type="subcellular location">
    <subcellularLocation>
        <location evidence="1">Membrane</location>
        <topology evidence="1">Multi-pass membrane protein</topology>
    </subcellularLocation>
</comment>
<feature type="transmembrane region" description="Helical" evidence="6">
    <location>
        <begin position="143"/>
        <end position="168"/>
    </location>
</feature>
<dbReference type="AlphaFoldDB" id="A0A0G0QUJ1"/>
<dbReference type="PANTHER" id="PTHR21716:SF4">
    <property type="entry name" value="TRANSMEMBRANE PROTEIN 245"/>
    <property type="match status" value="1"/>
</dbReference>
<evidence type="ECO:0000256" key="6">
    <source>
        <dbReference type="SAM" id="Phobius"/>
    </source>
</evidence>
<feature type="transmembrane region" description="Helical" evidence="6">
    <location>
        <begin position="6"/>
        <end position="26"/>
    </location>
</feature>
<protein>
    <recommendedName>
        <fullName evidence="9">Permease</fullName>
    </recommendedName>
</protein>
<feature type="transmembrane region" description="Helical" evidence="6">
    <location>
        <begin position="232"/>
        <end position="260"/>
    </location>
</feature>
<accession>A0A0G0QUJ1</accession>
<name>A0A0G0QUJ1_9BACT</name>
<dbReference type="PANTHER" id="PTHR21716">
    <property type="entry name" value="TRANSMEMBRANE PROTEIN"/>
    <property type="match status" value="1"/>
</dbReference>
<feature type="transmembrane region" description="Helical" evidence="6">
    <location>
        <begin position="206"/>
        <end position="225"/>
    </location>
</feature>
<feature type="transmembrane region" description="Helical" evidence="6">
    <location>
        <begin position="33"/>
        <end position="55"/>
    </location>
</feature>
<evidence type="ECO:0000313" key="8">
    <source>
        <dbReference type="Proteomes" id="UP000034072"/>
    </source>
</evidence>
<gene>
    <name evidence="7" type="ORF">UT75_C0002G0068</name>
</gene>
<feature type="transmembrane region" description="Helical" evidence="6">
    <location>
        <begin position="297"/>
        <end position="313"/>
    </location>
</feature>
<comment type="similarity">
    <text evidence="2">Belongs to the autoinducer-2 exporter (AI-2E) (TC 2.A.86) family.</text>
</comment>
<evidence type="ECO:0000256" key="4">
    <source>
        <dbReference type="ARBA" id="ARBA00022989"/>
    </source>
</evidence>
<reference evidence="7 8" key="1">
    <citation type="journal article" date="2015" name="Nature">
        <title>rRNA introns, odd ribosomes, and small enigmatic genomes across a large radiation of phyla.</title>
        <authorList>
            <person name="Brown C.T."/>
            <person name="Hug L.A."/>
            <person name="Thomas B.C."/>
            <person name="Sharon I."/>
            <person name="Castelle C.J."/>
            <person name="Singh A."/>
            <person name="Wilkins M.J."/>
            <person name="Williams K.H."/>
            <person name="Banfield J.F."/>
        </authorList>
    </citation>
    <scope>NUCLEOTIDE SEQUENCE [LARGE SCALE GENOMIC DNA]</scope>
</reference>
<dbReference type="EMBL" id="LBXZ01000002">
    <property type="protein sequence ID" value="KKR41031.1"/>
    <property type="molecule type" value="Genomic_DNA"/>
</dbReference>
<proteinExistence type="inferred from homology"/>
<dbReference type="Proteomes" id="UP000034072">
    <property type="component" value="Unassembled WGS sequence"/>
</dbReference>
<evidence type="ECO:0008006" key="9">
    <source>
        <dbReference type="Google" id="ProtNLM"/>
    </source>
</evidence>